<evidence type="ECO:0000313" key="10">
    <source>
        <dbReference type="Proteomes" id="UP001153076"/>
    </source>
</evidence>
<comment type="similarity">
    <text evidence="2">Belongs to the SF3A3 family.</text>
</comment>
<dbReference type="InterPro" id="IPR024598">
    <property type="entry name" value="SF3a60/Prp9_C"/>
</dbReference>
<keyword evidence="10" id="KW-1185">Reference proteome</keyword>
<dbReference type="EMBL" id="JAKOGI010000239">
    <property type="protein sequence ID" value="KAJ8438824.1"/>
    <property type="molecule type" value="Genomic_DNA"/>
</dbReference>
<protein>
    <recommendedName>
        <fullName evidence="8">Matrin-type domain-containing protein</fullName>
    </recommendedName>
</protein>
<feature type="compositionally biased region" description="Low complexity" evidence="7">
    <location>
        <begin position="80"/>
        <end position="89"/>
    </location>
</feature>
<evidence type="ECO:0000313" key="9">
    <source>
        <dbReference type="EMBL" id="KAJ8438824.1"/>
    </source>
</evidence>
<dbReference type="OrthoDB" id="1903589at2759"/>
<feature type="compositionally biased region" description="Low complexity" evidence="7">
    <location>
        <begin position="17"/>
        <end position="42"/>
    </location>
</feature>
<dbReference type="InterPro" id="IPR031774">
    <property type="entry name" value="SF3A3_dom"/>
</dbReference>
<evidence type="ECO:0000256" key="4">
    <source>
        <dbReference type="ARBA" id="ARBA00022771"/>
    </source>
</evidence>
<feature type="region of interest" description="Disordered" evidence="7">
    <location>
        <begin position="1"/>
        <end position="89"/>
    </location>
</feature>
<dbReference type="AlphaFoldDB" id="A0A9Q1QEI4"/>
<keyword evidence="6" id="KW-0539">Nucleus</keyword>
<comment type="caution">
    <text evidence="9">The sequence shown here is derived from an EMBL/GenBank/DDBJ whole genome shotgun (WGS) entry which is preliminary data.</text>
</comment>
<sequence length="543" mass="62180">MEAKKRPSSKRQPLSDRTNTAATTRRNSSSSAAKPSVSAAFSISSGTRNKAKHFAGNDSPGSHSTTSTCSDGSSHPDPPASSTSTSDSGSHLYALTEIQSQNPDAQTRIAKGQKDLVIPNVEDSDCETPRTTLMISSVSASVHESSLAASAKSICASAMKLQESWTMRLDNYGDAKQIGLHTDPLPVHKKKRSRRKHDVSPEEEIERLKAYYADIDAFELPEEEKMSSSSHHFYHIDINMTKLQFSGEEGLGRYVDLHEFHHRHMNLSFKFALSKLDYTDYLLQLYDDTSQHSNVEINNQLKATMEYQEYLNDLLGYLVSFLDRIQPLMDVQRLFSQVESEFWAQKEQQKDRKGKLATALIEAKVRKLCANVLRDTIVRTRERAQNRSAMTYPELEQDRLADEDHEMDDVEEEHMKVCSNKKVPLGWDGKPIPYWLYKLHGLKQEFKCEICGDYTYRGRREFEKHFQEARHQFGMQCLGIPSKYNRSFYEITRIADVKKLWEGIRRKEGLCKWDPELDEEFEDDDGNICDKRTYVLMKTQGLI</sequence>
<dbReference type="Pfam" id="PF16837">
    <property type="entry name" value="SF3A3"/>
    <property type="match status" value="1"/>
</dbReference>
<evidence type="ECO:0000256" key="2">
    <source>
        <dbReference type="ARBA" id="ARBA00008776"/>
    </source>
</evidence>
<evidence type="ECO:0000256" key="7">
    <source>
        <dbReference type="SAM" id="MobiDB-lite"/>
    </source>
</evidence>
<dbReference type="Proteomes" id="UP001153076">
    <property type="component" value="Unassembled WGS sequence"/>
</dbReference>
<organism evidence="9 10">
    <name type="scientific">Carnegiea gigantea</name>
    <dbReference type="NCBI Taxonomy" id="171969"/>
    <lineage>
        <taxon>Eukaryota</taxon>
        <taxon>Viridiplantae</taxon>
        <taxon>Streptophyta</taxon>
        <taxon>Embryophyta</taxon>
        <taxon>Tracheophyta</taxon>
        <taxon>Spermatophyta</taxon>
        <taxon>Magnoliopsida</taxon>
        <taxon>eudicotyledons</taxon>
        <taxon>Gunneridae</taxon>
        <taxon>Pentapetalae</taxon>
        <taxon>Caryophyllales</taxon>
        <taxon>Cactineae</taxon>
        <taxon>Cactaceae</taxon>
        <taxon>Cactoideae</taxon>
        <taxon>Echinocereeae</taxon>
        <taxon>Carnegiea</taxon>
    </lineage>
</organism>
<gene>
    <name evidence="9" type="ORF">Cgig2_023016</name>
</gene>
<evidence type="ECO:0000256" key="3">
    <source>
        <dbReference type="ARBA" id="ARBA00022723"/>
    </source>
</evidence>
<feature type="compositionally biased region" description="Polar residues" evidence="7">
    <location>
        <begin position="59"/>
        <end position="72"/>
    </location>
</feature>
<dbReference type="Pfam" id="PF11931">
    <property type="entry name" value="SF3a60_Prp9_C"/>
    <property type="match status" value="1"/>
</dbReference>
<name>A0A9Q1QEI4_9CARY</name>
<reference evidence="9" key="1">
    <citation type="submission" date="2022-04" db="EMBL/GenBank/DDBJ databases">
        <title>Carnegiea gigantea Genome sequencing and assembly v2.</title>
        <authorList>
            <person name="Copetti D."/>
            <person name="Sanderson M.J."/>
            <person name="Burquez A."/>
            <person name="Wojciechowski M.F."/>
        </authorList>
    </citation>
    <scope>NUCLEOTIDE SEQUENCE</scope>
    <source>
        <strain evidence="9">SGP5-SGP5p</strain>
        <tissue evidence="9">Aerial part</tissue>
    </source>
</reference>
<dbReference type="PROSITE" id="PS50171">
    <property type="entry name" value="ZF_MATRIN"/>
    <property type="match status" value="1"/>
</dbReference>
<keyword evidence="4" id="KW-0863">Zinc-finger</keyword>
<evidence type="ECO:0000256" key="6">
    <source>
        <dbReference type="ARBA" id="ARBA00023242"/>
    </source>
</evidence>
<keyword evidence="3" id="KW-0479">Metal-binding</keyword>
<keyword evidence="5" id="KW-0862">Zinc</keyword>
<evidence type="ECO:0000256" key="5">
    <source>
        <dbReference type="ARBA" id="ARBA00022833"/>
    </source>
</evidence>
<dbReference type="PANTHER" id="PTHR12786">
    <property type="entry name" value="SPLICING FACTOR SF3A-RELATED"/>
    <property type="match status" value="1"/>
</dbReference>
<proteinExistence type="inferred from homology"/>
<dbReference type="InterPro" id="IPR051421">
    <property type="entry name" value="RNA_Proc_DNA_Dmg_Regulator"/>
</dbReference>
<dbReference type="InterPro" id="IPR000690">
    <property type="entry name" value="Matrin/U1-C_Znf_C2H2"/>
</dbReference>
<evidence type="ECO:0000259" key="8">
    <source>
        <dbReference type="PROSITE" id="PS50171"/>
    </source>
</evidence>
<dbReference type="GO" id="GO:0003723">
    <property type="term" value="F:RNA binding"/>
    <property type="evidence" value="ECO:0007669"/>
    <property type="project" value="InterPro"/>
</dbReference>
<evidence type="ECO:0000256" key="1">
    <source>
        <dbReference type="ARBA" id="ARBA00004123"/>
    </source>
</evidence>
<dbReference type="GO" id="GO:0005681">
    <property type="term" value="C:spliceosomal complex"/>
    <property type="evidence" value="ECO:0007669"/>
    <property type="project" value="InterPro"/>
</dbReference>
<dbReference type="GO" id="GO:0000398">
    <property type="term" value="P:mRNA splicing, via spliceosome"/>
    <property type="evidence" value="ECO:0007669"/>
    <property type="project" value="InterPro"/>
</dbReference>
<feature type="domain" description="Matrin-type" evidence="8">
    <location>
        <begin position="446"/>
        <end position="477"/>
    </location>
</feature>
<accession>A0A9Q1QEI4</accession>
<dbReference type="GO" id="GO:0008270">
    <property type="term" value="F:zinc ion binding"/>
    <property type="evidence" value="ECO:0007669"/>
    <property type="project" value="UniProtKB-KW"/>
</dbReference>
<dbReference type="PANTHER" id="PTHR12786:SF2">
    <property type="entry name" value="SPLICING FACTOR 3A SUBUNIT 3"/>
    <property type="match status" value="1"/>
</dbReference>
<comment type="subcellular location">
    <subcellularLocation>
        <location evidence="1">Nucleus</location>
    </subcellularLocation>
</comment>